<evidence type="ECO:0000313" key="2">
    <source>
        <dbReference type="Proteomes" id="UP000192927"/>
    </source>
</evidence>
<protein>
    <submittedName>
        <fullName evidence="1">Uncharacterized protein</fullName>
    </submittedName>
</protein>
<reference evidence="2" key="1">
    <citation type="submission" date="2017-03" db="EMBL/GenBank/DDBJ databases">
        <authorList>
            <person name="Sharma R."/>
            <person name="Thines M."/>
        </authorList>
    </citation>
    <scope>NUCLEOTIDE SEQUENCE [LARGE SCALE GENOMIC DNA]</scope>
</reference>
<dbReference type="PANTHER" id="PTHR36124:SF1">
    <property type="entry name" value="ER-BOUND OXYGENASE MPAB_MPAB'_RUBBER OXYGENASE CATALYTIC DOMAIN-CONTAINING PROTEIN"/>
    <property type="match status" value="1"/>
</dbReference>
<dbReference type="Proteomes" id="UP000192927">
    <property type="component" value="Unassembled WGS sequence"/>
</dbReference>
<dbReference type="PANTHER" id="PTHR36124">
    <property type="match status" value="1"/>
</dbReference>
<keyword evidence="2" id="KW-1185">Reference proteome</keyword>
<dbReference type="GO" id="GO:0016491">
    <property type="term" value="F:oxidoreductase activity"/>
    <property type="evidence" value="ECO:0007669"/>
    <property type="project" value="InterPro"/>
</dbReference>
<organism evidence="1 2">
    <name type="scientific">Lasallia pustulata</name>
    <dbReference type="NCBI Taxonomy" id="136370"/>
    <lineage>
        <taxon>Eukaryota</taxon>
        <taxon>Fungi</taxon>
        <taxon>Dikarya</taxon>
        <taxon>Ascomycota</taxon>
        <taxon>Pezizomycotina</taxon>
        <taxon>Lecanoromycetes</taxon>
        <taxon>OSLEUM clade</taxon>
        <taxon>Umbilicariomycetidae</taxon>
        <taxon>Umbilicariales</taxon>
        <taxon>Umbilicariaceae</taxon>
        <taxon>Lasallia</taxon>
    </lineage>
</organism>
<dbReference type="InterPro" id="IPR046366">
    <property type="entry name" value="MPAB"/>
</dbReference>
<proteinExistence type="predicted"/>
<dbReference type="EMBL" id="FWEW01000749">
    <property type="protein sequence ID" value="SLM35614.1"/>
    <property type="molecule type" value="Genomic_DNA"/>
</dbReference>
<sequence>MELCAIGTFWKSMGDALQVPYNALDSYSSGWTDGLHWLNELREWSSVYEKRYMVPAVSNKRLADATIDLLLWKLPKRLHGMGRNVAATLLEDRLRTAMMIDDPPPIYPQVLNTVIAIRKLYLRHLSLPRRRETRLLAARPLLAGCTCSSIVCIL</sequence>
<accession>A0A1W5CXL2</accession>
<evidence type="ECO:0000313" key="1">
    <source>
        <dbReference type="EMBL" id="SLM35614.1"/>
    </source>
</evidence>
<name>A0A1W5CXL2_9LECA</name>
<feature type="non-terminal residue" evidence="1">
    <location>
        <position position="154"/>
    </location>
</feature>
<dbReference type="AlphaFoldDB" id="A0A1W5CXL2"/>